<keyword evidence="3" id="KW-1133">Transmembrane helix</keyword>
<comment type="caution">
    <text evidence="4">The sequence shown here is derived from an EMBL/GenBank/DDBJ whole genome shotgun (WGS) entry which is preliminary data.</text>
</comment>
<evidence type="ECO:0000256" key="2">
    <source>
        <dbReference type="SAM" id="MobiDB-lite"/>
    </source>
</evidence>
<dbReference type="Proteomes" id="UP001596142">
    <property type="component" value="Unassembled WGS sequence"/>
</dbReference>
<organism evidence="4 5">
    <name type="scientific">Thalassorhabdus alkalitolerans</name>
    <dbReference type="NCBI Taxonomy" id="2282697"/>
    <lineage>
        <taxon>Bacteria</taxon>
        <taxon>Bacillati</taxon>
        <taxon>Bacillota</taxon>
        <taxon>Bacilli</taxon>
        <taxon>Bacillales</taxon>
        <taxon>Bacillaceae</taxon>
        <taxon>Thalassorhabdus</taxon>
    </lineage>
</organism>
<evidence type="ECO:0000313" key="5">
    <source>
        <dbReference type="Proteomes" id="UP001596142"/>
    </source>
</evidence>
<dbReference type="InterPro" id="IPR007060">
    <property type="entry name" value="FtsL/DivIC"/>
</dbReference>
<sequence length="130" mass="15249">MADQKKKITRLKTQYASEKNREQERMKAVEEKRRRGLSRRLTALAAVGILFTIIASVTLISQWSMLEAKKEERNSLEIEIKELQAEEIELKQEIENYNDIDYIAEIARRDYYLTKPGETLFKVPAQQQSD</sequence>
<protein>
    <submittedName>
        <fullName evidence="4">Septum formation initiator family protein</fullName>
    </submittedName>
</protein>
<dbReference type="PANTHER" id="PTHR40027">
    <property type="entry name" value="CELL DIVISION PROTEIN DIVIC"/>
    <property type="match status" value="1"/>
</dbReference>
<evidence type="ECO:0000313" key="4">
    <source>
        <dbReference type="EMBL" id="MFC5714466.1"/>
    </source>
</evidence>
<dbReference type="Pfam" id="PF04977">
    <property type="entry name" value="DivIC"/>
    <property type="match status" value="1"/>
</dbReference>
<evidence type="ECO:0000256" key="3">
    <source>
        <dbReference type="SAM" id="Phobius"/>
    </source>
</evidence>
<feature type="transmembrane region" description="Helical" evidence="3">
    <location>
        <begin position="41"/>
        <end position="65"/>
    </location>
</feature>
<feature type="compositionally biased region" description="Basic and acidic residues" evidence="2">
    <location>
        <begin position="18"/>
        <end position="31"/>
    </location>
</feature>
<accession>A0ABW0YQQ9</accession>
<gene>
    <name evidence="4" type="ORF">ACFPU1_17105</name>
</gene>
<dbReference type="RefSeq" id="WP_385943179.1">
    <property type="nucleotide sequence ID" value="NZ_JBHSOZ010000017.1"/>
</dbReference>
<name>A0ABW0YQQ9_9BACI</name>
<reference evidence="5" key="1">
    <citation type="journal article" date="2019" name="Int. J. Syst. Evol. Microbiol.">
        <title>The Global Catalogue of Microorganisms (GCM) 10K type strain sequencing project: providing services to taxonomists for standard genome sequencing and annotation.</title>
        <authorList>
            <consortium name="The Broad Institute Genomics Platform"/>
            <consortium name="The Broad Institute Genome Sequencing Center for Infectious Disease"/>
            <person name="Wu L."/>
            <person name="Ma J."/>
        </authorList>
    </citation>
    <scope>NUCLEOTIDE SEQUENCE [LARGE SCALE GENOMIC DNA]</scope>
    <source>
        <strain evidence="5">CECT 7184</strain>
    </source>
</reference>
<keyword evidence="3" id="KW-0812">Transmembrane</keyword>
<dbReference type="EMBL" id="JBHSOZ010000017">
    <property type="protein sequence ID" value="MFC5714466.1"/>
    <property type="molecule type" value="Genomic_DNA"/>
</dbReference>
<proteinExistence type="predicted"/>
<dbReference type="PANTHER" id="PTHR40027:SF1">
    <property type="entry name" value="CELL DIVISION PROTEIN DIVIC"/>
    <property type="match status" value="1"/>
</dbReference>
<evidence type="ECO:0000256" key="1">
    <source>
        <dbReference type="SAM" id="Coils"/>
    </source>
</evidence>
<keyword evidence="3" id="KW-0472">Membrane</keyword>
<feature type="region of interest" description="Disordered" evidence="2">
    <location>
        <begin position="1"/>
        <end position="31"/>
    </location>
</feature>
<feature type="coiled-coil region" evidence="1">
    <location>
        <begin position="66"/>
        <end position="100"/>
    </location>
</feature>
<keyword evidence="1" id="KW-0175">Coiled coil</keyword>
<keyword evidence="5" id="KW-1185">Reference proteome</keyword>
<dbReference type="InterPro" id="IPR039076">
    <property type="entry name" value="DivIC"/>
</dbReference>